<evidence type="ECO:0000256" key="5">
    <source>
        <dbReference type="HAMAP-Rule" id="MF_00651"/>
    </source>
</evidence>
<dbReference type="AlphaFoldDB" id="A0A1G9ETW9"/>
<dbReference type="SMART" id="SM00732">
    <property type="entry name" value="YqgFc"/>
    <property type="match status" value="1"/>
</dbReference>
<dbReference type="NCBIfam" id="TIGR00250">
    <property type="entry name" value="RNAse_H_YqgF"/>
    <property type="match status" value="1"/>
</dbReference>
<dbReference type="InterPro" id="IPR012337">
    <property type="entry name" value="RNaseH-like_sf"/>
</dbReference>
<dbReference type="CDD" id="cd16964">
    <property type="entry name" value="YqgF"/>
    <property type="match status" value="1"/>
</dbReference>
<keyword evidence="8" id="KW-1185">Reference proteome</keyword>
<dbReference type="RefSeq" id="WP_093161397.1">
    <property type="nucleotide sequence ID" value="NZ_FNEK01000054.1"/>
</dbReference>
<dbReference type="InterPro" id="IPR006641">
    <property type="entry name" value="YqgF/RNaseH-like_dom"/>
</dbReference>
<evidence type="ECO:0000313" key="7">
    <source>
        <dbReference type="EMBL" id="SDK79478.1"/>
    </source>
</evidence>
<dbReference type="Gene3D" id="3.30.420.140">
    <property type="entry name" value="YqgF/RNase H-like domain"/>
    <property type="match status" value="1"/>
</dbReference>
<organism evidence="7 8">
    <name type="scientific">Aliiruegeria lutimaris</name>
    <dbReference type="NCBI Taxonomy" id="571298"/>
    <lineage>
        <taxon>Bacteria</taxon>
        <taxon>Pseudomonadati</taxon>
        <taxon>Pseudomonadota</taxon>
        <taxon>Alphaproteobacteria</taxon>
        <taxon>Rhodobacterales</taxon>
        <taxon>Roseobacteraceae</taxon>
        <taxon>Aliiruegeria</taxon>
    </lineage>
</organism>
<protein>
    <recommendedName>
        <fullName evidence="5">Putative pre-16S rRNA nuclease</fullName>
        <ecNumber evidence="5">3.1.-.-</ecNumber>
    </recommendedName>
</protein>
<evidence type="ECO:0000256" key="4">
    <source>
        <dbReference type="ARBA" id="ARBA00022801"/>
    </source>
</evidence>
<evidence type="ECO:0000256" key="3">
    <source>
        <dbReference type="ARBA" id="ARBA00022722"/>
    </source>
</evidence>
<dbReference type="Pfam" id="PF03652">
    <property type="entry name" value="RuvX"/>
    <property type="match status" value="1"/>
</dbReference>
<keyword evidence="3 5" id="KW-0540">Nuclease</keyword>
<dbReference type="InterPro" id="IPR037027">
    <property type="entry name" value="YqgF/RNaseH-like_dom_sf"/>
</dbReference>
<dbReference type="GO" id="GO:0000967">
    <property type="term" value="P:rRNA 5'-end processing"/>
    <property type="evidence" value="ECO:0007669"/>
    <property type="project" value="UniProtKB-UniRule"/>
</dbReference>
<gene>
    <name evidence="7" type="ORF">SAMN04488026_105421</name>
</gene>
<sequence>MICEEIEDFAATLTRGRPIAGLDLGTATIGVAISDRLLSTATPVETIRRKKFGVDAEKLLKLLDTREACGIVLGLPRNMDGSEGPRCQSTRAFARNLERLTDLPITYWDERLSTVAAERALLEADTSRKRRAEVIDHVAAGFILQGVLDRLGHLGSDA</sequence>
<dbReference type="GO" id="GO:0005829">
    <property type="term" value="C:cytosol"/>
    <property type="evidence" value="ECO:0007669"/>
    <property type="project" value="TreeGrafter"/>
</dbReference>
<name>A0A1G9ETW9_9RHOB</name>
<dbReference type="OrthoDB" id="9796140at2"/>
<evidence type="ECO:0000256" key="2">
    <source>
        <dbReference type="ARBA" id="ARBA00022517"/>
    </source>
</evidence>
<dbReference type="GO" id="GO:0004518">
    <property type="term" value="F:nuclease activity"/>
    <property type="evidence" value="ECO:0007669"/>
    <property type="project" value="UniProtKB-KW"/>
</dbReference>
<evidence type="ECO:0000256" key="1">
    <source>
        <dbReference type="ARBA" id="ARBA00022490"/>
    </source>
</evidence>
<dbReference type="InterPro" id="IPR005227">
    <property type="entry name" value="YqgF"/>
</dbReference>
<comment type="similarity">
    <text evidence="5">Belongs to the YqgF HJR family.</text>
</comment>
<dbReference type="SUPFAM" id="SSF53098">
    <property type="entry name" value="Ribonuclease H-like"/>
    <property type="match status" value="1"/>
</dbReference>
<dbReference type="EMBL" id="FNEK01000054">
    <property type="protein sequence ID" value="SDK79478.1"/>
    <property type="molecule type" value="Genomic_DNA"/>
</dbReference>
<reference evidence="7 8" key="1">
    <citation type="submission" date="2016-10" db="EMBL/GenBank/DDBJ databases">
        <authorList>
            <person name="de Groot N.N."/>
        </authorList>
    </citation>
    <scope>NUCLEOTIDE SEQUENCE [LARGE SCALE GENOMIC DNA]</scope>
    <source>
        <strain evidence="7 8">DSM 25294</strain>
    </source>
</reference>
<dbReference type="PANTHER" id="PTHR33317">
    <property type="entry name" value="POLYNUCLEOTIDYL TRANSFERASE, RIBONUCLEASE H-LIKE SUPERFAMILY PROTEIN"/>
    <property type="match status" value="1"/>
</dbReference>
<evidence type="ECO:0000313" key="8">
    <source>
        <dbReference type="Proteomes" id="UP000199382"/>
    </source>
</evidence>
<comment type="function">
    <text evidence="5">Could be a nuclease involved in processing of the 5'-end of pre-16S rRNA.</text>
</comment>
<dbReference type="STRING" id="571298.SAMN04488026_105421"/>
<keyword evidence="2 5" id="KW-0690">Ribosome biogenesis</keyword>
<feature type="domain" description="YqgF/RNase H-like" evidence="6">
    <location>
        <begin position="17"/>
        <end position="117"/>
    </location>
</feature>
<accession>A0A1G9ETW9</accession>
<proteinExistence type="inferred from homology"/>
<dbReference type="EC" id="3.1.-.-" evidence="5"/>
<keyword evidence="1 5" id="KW-0963">Cytoplasm</keyword>
<keyword evidence="4 5" id="KW-0378">Hydrolase</keyword>
<comment type="subcellular location">
    <subcellularLocation>
        <location evidence="5">Cytoplasm</location>
    </subcellularLocation>
</comment>
<evidence type="ECO:0000259" key="6">
    <source>
        <dbReference type="SMART" id="SM00732"/>
    </source>
</evidence>
<dbReference type="HAMAP" id="MF_00651">
    <property type="entry name" value="Nuclease_YqgF"/>
    <property type="match status" value="1"/>
</dbReference>
<dbReference type="Proteomes" id="UP000199382">
    <property type="component" value="Unassembled WGS sequence"/>
</dbReference>
<dbReference type="PANTHER" id="PTHR33317:SF4">
    <property type="entry name" value="POLYNUCLEOTIDYL TRANSFERASE, RIBONUCLEASE H-LIKE SUPERFAMILY PROTEIN"/>
    <property type="match status" value="1"/>
</dbReference>
<dbReference type="GO" id="GO:0016788">
    <property type="term" value="F:hydrolase activity, acting on ester bonds"/>
    <property type="evidence" value="ECO:0007669"/>
    <property type="project" value="UniProtKB-UniRule"/>
</dbReference>